<evidence type="ECO:0008006" key="4">
    <source>
        <dbReference type="Google" id="ProtNLM"/>
    </source>
</evidence>
<keyword evidence="3" id="KW-1185">Reference proteome</keyword>
<name>A0AAN6DJU4_9EURO</name>
<dbReference type="AlphaFoldDB" id="A0AAN6DJU4"/>
<dbReference type="Proteomes" id="UP001203852">
    <property type="component" value="Unassembled WGS sequence"/>
</dbReference>
<protein>
    <recommendedName>
        <fullName evidence="4">BZIP domain-containing protein</fullName>
    </recommendedName>
</protein>
<accession>A0AAN6DJU4</accession>
<organism evidence="2 3">
    <name type="scientific">Exophiala viscosa</name>
    <dbReference type="NCBI Taxonomy" id="2486360"/>
    <lineage>
        <taxon>Eukaryota</taxon>
        <taxon>Fungi</taxon>
        <taxon>Dikarya</taxon>
        <taxon>Ascomycota</taxon>
        <taxon>Pezizomycotina</taxon>
        <taxon>Eurotiomycetes</taxon>
        <taxon>Chaetothyriomycetidae</taxon>
        <taxon>Chaetothyriales</taxon>
        <taxon>Herpotrichiellaceae</taxon>
        <taxon>Exophiala</taxon>
    </lineage>
</organism>
<feature type="compositionally biased region" description="Polar residues" evidence="1">
    <location>
        <begin position="1"/>
        <end position="11"/>
    </location>
</feature>
<dbReference type="InterPro" id="IPR021833">
    <property type="entry name" value="DUF3425"/>
</dbReference>
<evidence type="ECO:0000313" key="3">
    <source>
        <dbReference type="Proteomes" id="UP001203852"/>
    </source>
</evidence>
<evidence type="ECO:0000256" key="1">
    <source>
        <dbReference type="SAM" id="MobiDB-lite"/>
    </source>
</evidence>
<reference evidence="2" key="1">
    <citation type="journal article" date="2022" name="bioRxiv">
        <title>Deciphering the potential niche of two novel black yeast fungi from a biological soil crust based on their genomes, phenotypes, and melanin regulation.</title>
        <authorList>
            <consortium name="DOE Joint Genome Institute"/>
            <person name="Carr E.C."/>
            <person name="Barton Q."/>
            <person name="Grambo S."/>
            <person name="Sullivan M."/>
            <person name="Renfro C.M."/>
            <person name="Kuo A."/>
            <person name="Pangilinan J."/>
            <person name="Lipzen A."/>
            <person name="Keymanesh K."/>
            <person name="Savage E."/>
            <person name="Barry K."/>
            <person name="Grigoriev I.V."/>
            <person name="Riekhof W.R."/>
            <person name="Harris S.S."/>
        </authorList>
    </citation>
    <scope>NUCLEOTIDE SEQUENCE</scope>
    <source>
        <strain evidence="2">JF 03-4F</strain>
    </source>
</reference>
<feature type="compositionally biased region" description="Basic and acidic residues" evidence="1">
    <location>
        <begin position="25"/>
        <end position="38"/>
    </location>
</feature>
<evidence type="ECO:0000313" key="2">
    <source>
        <dbReference type="EMBL" id="KAI1607950.1"/>
    </source>
</evidence>
<feature type="region of interest" description="Disordered" evidence="1">
    <location>
        <begin position="1"/>
        <end position="46"/>
    </location>
</feature>
<dbReference type="PANTHER" id="PTHR37012">
    <property type="entry name" value="B-ZIP TRANSCRIPTION FACTOR (EUROFUNG)-RELATED"/>
    <property type="match status" value="1"/>
</dbReference>
<proteinExistence type="predicted"/>
<sequence>MNVRKPSTNPRNRPADPVADLTAKCTEKDGRRQRDSVSRKRAQNRLSQQCFREKNRVRAKQLETLGELIKSSADSTIVPSAEQYKDLLNKQFALMEENSLLRDALLKMRKKLLSLSSAATAAADDPAAVDLLLKRSAPTGSEVLHQTERIERASETNLAPGEVHEGNPPSPGEPMQEVLRHTSLHVNSGLAVNELDALDFAGLYDPPQDSPESACALWPMAAMSMPSTATVHVVPDDPGFTDSGSRQGVLSLNSFIFTAPTMPPAALYPDGVQEQRHVVPQWQFVPDSDELTQRSFTLHTTDYWTVEEACMRYLAQLIDTNLPHSTLGFVRGLGPLHSDPAKWNPLRLHIGRSALAGDVIDNLVRIGTELISKSSGLAHYIYGVGVNDYMEKILRWRISPTPQNRQAIPEPFCPTPLQLASRNTYCAVIDTLTWPSIRDQLIEQAGTYDLASIVSDIVEHTVIEVAGLGGAISVHDTFCSHIFAQNANSAEIDEPALPAPYSLQATLQRIGLRMQSMPYVEPSHPSSLSQWPYQRLSHKQPLATVWGLDKYLQRKLSMEFAATHLFLDCSGVTASLPMYSSRTLSDL</sequence>
<gene>
    <name evidence="2" type="ORF">EDD36DRAFT_112907</name>
</gene>
<dbReference type="Pfam" id="PF11905">
    <property type="entry name" value="DUF3425"/>
    <property type="match status" value="1"/>
</dbReference>
<dbReference type="CDD" id="cd14688">
    <property type="entry name" value="bZIP_YAP"/>
    <property type="match status" value="1"/>
</dbReference>
<comment type="caution">
    <text evidence="2">The sequence shown here is derived from an EMBL/GenBank/DDBJ whole genome shotgun (WGS) entry which is preliminary data.</text>
</comment>
<dbReference type="PANTHER" id="PTHR37012:SF2">
    <property type="entry name" value="BZIP DOMAIN-CONTAINING PROTEIN-RELATED"/>
    <property type="match status" value="1"/>
</dbReference>
<feature type="region of interest" description="Disordered" evidence="1">
    <location>
        <begin position="152"/>
        <end position="176"/>
    </location>
</feature>
<dbReference type="EMBL" id="MU404365">
    <property type="protein sequence ID" value="KAI1607950.1"/>
    <property type="molecule type" value="Genomic_DNA"/>
</dbReference>